<dbReference type="Pfam" id="PF01681">
    <property type="entry name" value="C6"/>
    <property type="match status" value="1"/>
</dbReference>
<evidence type="ECO:0000313" key="4">
    <source>
        <dbReference type="Proteomes" id="UP001303046"/>
    </source>
</evidence>
<name>A0ABR1CXK3_NECAM</name>
<feature type="signal peptide" evidence="1">
    <location>
        <begin position="1"/>
        <end position="16"/>
    </location>
</feature>
<feature type="domain" description="C6" evidence="2">
    <location>
        <begin position="355"/>
        <end position="446"/>
    </location>
</feature>
<feature type="chain" id="PRO_5046577060" description="C6 domain-containing protein" evidence="1">
    <location>
        <begin position="17"/>
        <end position="451"/>
    </location>
</feature>
<gene>
    <name evidence="3" type="primary">Necator_chrIII.g11119</name>
    <name evidence="3" type="ORF">RB195_010354</name>
</gene>
<evidence type="ECO:0000259" key="2">
    <source>
        <dbReference type="SMART" id="SM01048"/>
    </source>
</evidence>
<dbReference type="Proteomes" id="UP001303046">
    <property type="component" value="Unassembled WGS sequence"/>
</dbReference>
<feature type="domain" description="C6" evidence="2">
    <location>
        <begin position="143"/>
        <end position="234"/>
    </location>
</feature>
<sequence length="451" mass="47648">MTLFLLSGIMIVLTEACMRTVPGDTTTPTTPTNPACGMCPTDGIIFHPTDGEFTMDALSEALPKNAQGCRRMNAVCHSGSPVDNAFMEFNNGIAGPGVAPTLKALLVCRADKKWYHSDGTTSLPITDVYCSTTKSSNPACSSCNEDTVTFQKASGDFGLDALKENLSNNAQGCRQMRAVCDSGSSSENAFMEFNNGIGGPTVAPTVKALLICRADHRWYYSDGTNSLAITDVHCSTTRKEPTMKCDTCTVEAVVFHPASGDFGTDATSQTLPNNAQGCKQINAVCESGSSTATSFMEFNKGVGGPSTAPTVKALLVCNTDQKWYYSDGANSLAITDVTCTTNDSGGPSEKPCASCDESAVLFGSKSMPEEVNVVKQPLNNNADGCKQMNAVCTASQANLKAFLEFNGNIGGPDIAETVTSLLTCGEDGKWYFSINQQSIVVTEVRCKEAQG</sequence>
<dbReference type="SMART" id="SM01048">
    <property type="entry name" value="C6"/>
    <property type="match status" value="4"/>
</dbReference>
<feature type="domain" description="C6" evidence="2">
    <location>
        <begin position="36"/>
        <end position="130"/>
    </location>
</feature>
<organism evidence="3 4">
    <name type="scientific">Necator americanus</name>
    <name type="common">Human hookworm</name>
    <dbReference type="NCBI Taxonomy" id="51031"/>
    <lineage>
        <taxon>Eukaryota</taxon>
        <taxon>Metazoa</taxon>
        <taxon>Ecdysozoa</taxon>
        <taxon>Nematoda</taxon>
        <taxon>Chromadorea</taxon>
        <taxon>Rhabditida</taxon>
        <taxon>Rhabditina</taxon>
        <taxon>Rhabditomorpha</taxon>
        <taxon>Strongyloidea</taxon>
        <taxon>Ancylostomatidae</taxon>
        <taxon>Bunostominae</taxon>
        <taxon>Necator</taxon>
    </lineage>
</organism>
<dbReference type="PANTHER" id="PTHR21629:SF11">
    <property type="entry name" value="C6 DOMAIN-CONTAINING PROTEIN"/>
    <property type="match status" value="1"/>
</dbReference>
<dbReference type="InterPro" id="IPR002601">
    <property type="entry name" value="C6_domain"/>
</dbReference>
<comment type="caution">
    <text evidence="3">The sequence shown here is derived from an EMBL/GenBank/DDBJ whole genome shotgun (WGS) entry which is preliminary data.</text>
</comment>
<proteinExistence type="predicted"/>
<reference evidence="3 4" key="1">
    <citation type="submission" date="2023-08" db="EMBL/GenBank/DDBJ databases">
        <title>A Necator americanus chromosomal reference genome.</title>
        <authorList>
            <person name="Ilik V."/>
            <person name="Petrzelkova K.J."/>
            <person name="Pardy F."/>
            <person name="Fuh T."/>
            <person name="Niatou-Singa F.S."/>
            <person name="Gouil Q."/>
            <person name="Baker L."/>
            <person name="Ritchie M.E."/>
            <person name="Jex A.R."/>
            <person name="Gazzola D."/>
            <person name="Li H."/>
            <person name="Toshio Fujiwara R."/>
            <person name="Zhan B."/>
            <person name="Aroian R.V."/>
            <person name="Pafco B."/>
            <person name="Schwarz E.M."/>
        </authorList>
    </citation>
    <scope>NUCLEOTIDE SEQUENCE [LARGE SCALE GENOMIC DNA]</scope>
    <source>
        <strain evidence="3 4">Aroian</strain>
        <tissue evidence="3">Whole animal</tissue>
    </source>
</reference>
<dbReference type="EMBL" id="JAVFWL010000003">
    <property type="protein sequence ID" value="KAK6743038.1"/>
    <property type="molecule type" value="Genomic_DNA"/>
</dbReference>
<evidence type="ECO:0000313" key="3">
    <source>
        <dbReference type="EMBL" id="KAK6743038.1"/>
    </source>
</evidence>
<accession>A0ABR1CXK3</accession>
<keyword evidence="4" id="KW-1185">Reference proteome</keyword>
<evidence type="ECO:0000256" key="1">
    <source>
        <dbReference type="SAM" id="SignalP"/>
    </source>
</evidence>
<dbReference type="PANTHER" id="PTHR21629">
    <property type="entry name" value="C6 DOMAIN-CONTAINING PROTEIN"/>
    <property type="match status" value="1"/>
</dbReference>
<feature type="domain" description="C6" evidence="2">
    <location>
        <begin position="245"/>
        <end position="339"/>
    </location>
</feature>
<protein>
    <recommendedName>
        <fullName evidence="2">C6 domain-containing protein</fullName>
    </recommendedName>
</protein>
<keyword evidence="1" id="KW-0732">Signal</keyword>